<gene>
    <name evidence="1" type="ORF">HCR03_07695</name>
</gene>
<proteinExistence type="predicted"/>
<name>A0A7G8TEQ5_9FIRM</name>
<dbReference type="OrthoDB" id="1855326at2"/>
<protein>
    <submittedName>
        <fullName evidence="1">Uncharacterized protein</fullName>
    </submittedName>
</protein>
<evidence type="ECO:0000313" key="2">
    <source>
        <dbReference type="Proteomes" id="UP000515909"/>
    </source>
</evidence>
<accession>A0A7G8TEQ5</accession>
<sequence>MADQLGRLLDSDPKAKEYFETLPQYAREAVRKHAEQIDGVKSMRLLAESYMKDDSYRGA</sequence>
<dbReference type="EMBL" id="CP060286">
    <property type="protein sequence ID" value="QNK42096.1"/>
    <property type="molecule type" value="Genomic_DNA"/>
</dbReference>
<dbReference type="Proteomes" id="UP000515909">
    <property type="component" value="Chromosome"/>
</dbReference>
<dbReference type="KEGG" id="cfem:HCR03_07695"/>
<evidence type="ECO:0000313" key="1">
    <source>
        <dbReference type="EMBL" id="QNK42096.1"/>
    </source>
</evidence>
<dbReference type="AlphaFoldDB" id="A0A7G8TEQ5"/>
<organism evidence="1 2">
    <name type="scientific">Caproicibacter fermentans</name>
    <dbReference type="NCBI Taxonomy" id="2576756"/>
    <lineage>
        <taxon>Bacteria</taxon>
        <taxon>Bacillati</taxon>
        <taxon>Bacillota</taxon>
        <taxon>Clostridia</taxon>
        <taxon>Eubacteriales</taxon>
        <taxon>Acutalibacteraceae</taxon>
        <taxon>Caproicibacter</taxon>
    </lineage>
</organism>
<dbReference type="RefSeq" id="WP_066649381.1">
    <property type="nucleotide sequence ID" value="NZ_CP060286.1"/>
</dbReference>
<reference evidence="1 2" key="1">
    <citation type="submission" date="2020-08" db="EMBL/GenBank/DDBJ databases">
        <title>The isolate Caproiciproducens sp. 7D4C2 produces n-caproate at mildly acidic conditions from hexoses: genome and rBOX comparison with related strains and chain-elongating bacteria.</title>
        <authorList>
            <person name="Esquivel-Elizondo S."/>
            <person name="Bagci C."/>
            <person name="Temovska M."/>
            <person name="Jeon B.S."/>
            <person name="Bessarab I."/>
            <person name="Williams R.B.H."/>
            <person name="Huson D.H."/>
            <person name="Angenent L.T."/>
        </authorList>
    </citation>
    <scope>NUCLEOTIDE SEQUENCE [LARGE SCALE GENOMIC DNA]</scope>
    <source>
        <strain evidence="1 2">7D4C2</strain>
    </source>
</reference>